<comment type="caution">
    <text evidence="2">The sequence shown here is derived from an EMBL/GenBank/DDBJ whole genome shotgun (WGS) entry which is preliminary data.</text>
</comment>
<feature type="region of interest" description="Disordered" evidence="1">
    <location>
        <begin position="1"/>
        <end position="100"/>
    </location>
</feature>
<proteinExistence type="predicted"/>
<dbReference type="Proteomes" id="UP000266841">
    <property type="component" value="Unassembled WGS sequence"/>
</dbReference>
<sequence>MNEDNSGGSPGGIDLNMDLLSSPCPPMLKAAGRNDCNDNGGSAENNRASSADRGEDTTNDRNVKINDMNDESHGFPGASSGLKKLKASEASKRTSEVEQHSLLDGTTVQTIESWTRELDILSIKNACILDDLVKLGADV</sequence>
<evidence type="ECO:0000256" key="1">
    <source>
        <dbReference type="SAM" id="MobiDB-lite"/>
    </source>
</evidence>
<feature type="compositionally biased region" description="Basic and acidic residues" evidence="1">
    <location>
        <begin position="86"/>
        <end position="100"/>
    </location>
</feature>
<protein>
    <submittedName>
        <fullName evidence="2">Uncharacterized protein</fullName>
    </submittedName>
</protein>
<dbReference type="EMBL" id="AGNL01015045">
    <property type="protein sequence ID" value="EJK66351.1"/>
    <property type="molecule type" value="Genomic_DNA"/>
</dbReference>
<evidence type="ECO:0000313" key="3">
    <source>
        <dbReference type="Proteomes" id="UP000266841"/>
    </source>
</evidence>
<dbReference type="AlphaFoldDB" id="K0SZ81"/>
<name>K0SZ81_THAOC</name>
<gene>
    <name evidence="2" type="ORF">THAOC_12737</name>
</gene>
<accession>K0SZ81</accession>
<evidence type="ECO:0000313" key="2">
    <source>
        <dbReference type="EMBL" id="EJK66351.1"/>
    </source>
</evidence>
<keyword evidence="3" id="KW-1185">Reference proteome</keyword>
<organism evidence="2 3">
    <name type="scientific">Thalassiosira oceanica</name>
    <name type="common">Marine diatom</name>
    <dbReference type="NCBI Taxonomy" id="159749"/>
    <lineage>
        <taxon>Eukaryota</taxon>
        <taxon>Sar</taxon>
        <taxon>Stramenopiles</taxon>
        <taxon>Ochrophyta</taxon>
        <taxon>Bacillariophyta</taxon>
        <taxon>Coscinodiscophyceae</taxon>
        <taxon>Thalassiosirophycidae</taxon>
        <taxon>Thalassiosirales</taxon>
        <taxon>Thalassiosiraceae</taxon>
        <taxon>Thalassiosira</taxon>
    </lineage>
</organism>
<reference evidence="2 3" key="1">
    <citation type="journal article" date="2012" name="Genome Biol.">
        <title>Genome and low-iron response of an oceanic diatom adapted to chronic iron limitation.</title>
        <authorList>
            <person name="Lommer M."/>
            <person name="Specht M."/>
            <person name="Roy A.S."/>
            <person name="Kraemer L."/>
            <person name="Andreson R."/>
            <person name="Gutowska M.A."/>
            <person name="Wolf J."/>
            <person name="Bergner S.V."/>
            <person name="Schilhabel M.B."/>
            <person name="Klostermeier U.C."/>
            <person name="Beiko R.G."/>
            <person name="Rosenstiel P."/>
            <person name="Hippler M."/>
            <person name="Laroche J."/>
        </authorList>
    </citation>
    <scope>NUCLEOTIDE SEQUENCE [LARGE SCALE GENOMIC DNA]</scope>
    <source>
        <strain evidence="2 3">CCMP1005</strain>
    </source>
</reference>
<feature type="compositionally biased region" description="Polar residues" evidence="1">
    <location>
        <begin position="37"/>
        <end position="49"/>
    </location>
</feature>
<feature type="compositionally biased region" description="Basic and acidic residues" evidence="1">
    <location>
        <begin position="50"/>
        <end position="64"/>
    </location>
</feature>